<evidence type="ECO:0000313" key="2">
    <source>
        <dbReference type="Proteomes" id="UP001322785"/>
    </source>
</evidence>
<evidence type="ECO:0000313" key="1">
    <source>
        <dbReference type="EMBL" id="WQN36562.1"/>
    </source>
</evidence>
<reference evidence="1 2" key="1">
    <citation type="submission" date="2023-12" db="EMBL/GenBank/DDBJ databases">
        <authorList>
            <person name="Menendez E."/>
            <person name="Kaur S."/>
            <person name="Flores-Felix J.D."/>
            <person name="diCenzo G.C."/>
            <person name="Peix A."/>
            <person name="Velazquez E."/>
        </authorList>
    </citation>
    <scope>NUCLEOTIDE SEQUENCE [LARGE SCALE GENOMIC DNA]</scope>
    <source>
        <strain evidence="1 2">CIP 108029</strain>
    </source>
</reference>
<dbReference type="RefSeq" id="WP_322790930.1">
    <property type="nucleotide sequence ID" value="NZ_CP140635.1"/>
</dbReference>
<organism evidence="1 2">
    <name type="scientific">Rhizobium indigoferae</name>
    <dbReference type="NCBI Taxonomy" id="158891"/>
    <lineage>
        <taxon>Bacteria</taxon>
        <taxon>Pseudomonadati</taxon>
        <taxon>Pseudomonadota</taxon>
        <taxon>Alphaproteobacteria</taxon>
        <taxon>Hyphomicrobiales</taxon>
        <taxon>Rhizobiaceae</taxon>
        <taxon>Rhizobium/Agrobacterium group</taxon>
        <taxon>Rhizobium</taxon>
    </lineage>
</organism>
<sequence length="203" mass="22106">MTIQQHIFTTFGVWWRQGEFVHFPPQRGRSAIRRRGDGRRTVRLNSSMGRFFSGYIRSYGAIGDIRSIAVVSLSEQGSSGRQSGLAMKSSIRSLSLFSTRSDEQPGFAENVDTGFVTFTVYECDKGGKANTAPTERVPRRLQSSHAGSRVVLKDGLRISPLRKGQWAGCDAGKGAMELAAGSLASKKYIRGMHGASAVAACLR</sequence>
<accession>A0ABZ0ZAE8</accession>
<protein>
    <submittedName>
        <fullName evidence="1">Uncharacterized protein</fullName>
    </submittedName>
</protein>
<keyword evidence="2" id="KW-1185">Reference proteome</keyword>
<name>A0ABZ0ZAE8_9HYPH</name>
<gene>
    <name evidence="1" type="ORF">U5G49_001646</name>
</gene>
<proteinExistence type="predicted"/>
<dbReference type="EMBL" id="CP140635">
    <property type="protein sequence ID" value="WQN36562.1"/>
    <property type="molecule type" value="Genomic_DNA"/>
</dbReference>
<dbReference type="Proteomes" id="UP001322785">
    <property type="component" value="Chromosome"/>
</dbReference>